<feature type="transmembrane region" description="Helical" evidence="1">
    <location>
        <begin position="126"/>
        <end position="146"/>
    </location>
</feature>
<feature type="transmembrane region" description="Helical" evidence="1">
    <location>
        <begin position="91"/>
        <end position="114"/>
    </location>
</feature>
<evidence type="ECO:0000259" key="2">
    <source>
        <dbReference type="Pfam" id="PF05425"/>
    </source>
</evidence>
<feature type="transmembrane region" description="Helical" evidence="1">
    <location>
        <begin position="6"/>
        <end position="30"/>
    </location>
</feature>
<feature type="domain" description="Copper resistance protein D" evidence="2">
    <location>
        <begin position="46"/>
        <end position="146"/>
    </location>
</feature>
<dbReference type="Pfam" id="PF05425">
    <property type="entry name" value="CopD"/>
    <property type="match status" value="1"/>
</dbReference>
<keyword evidence="1" id="KW-1133">Transmembrane helix</keyword>
<dbReference type="EMBL" id="JAKLTN010000001">
    <property type="protein sequence ID" value="MCG2576287.1"/>
    <property type="molecule type" value="Genomic_DNA"/>
</dbReference>
<name>A0ABS9JZF7_9RHOO</name>
<sequence>MRNVLLLSHLAGVIVWIGGMFFVQFCLRPVAVTQLPPAQRLPLMAAVLGRFFRVVAIAVLVIVASGLLRLLDVGFAAAPRAWHAMMSSGLIMAVVFAYLYGICYPALTAAVAAADWQRAGQALERIRKGVVFNLVLGAATIVVAALGL</sequence>
<comment type="caution">
    <text evidence="3">The sequence shown here is derived from an EMBL/GenBank/DDBJ whole genome shotgun (WGS) entry which is preliminary data.</text>
</comment>
<accession>A0ABS9JZF7</accession>
<feature type="transmembrane region" description="Helical" evidence="1">
    <location>
        <begin position="51"/>
        <end position="71"/>
    </location>
</feature>
<evidence type="ECO:0000256" key="1">
    <source>
        <dbReference type="SAM" id="Phobius"/>
    </source>
</evidence>
<gene>
    <name evidence="3" type="ORF">LZ012_04690</name>
</gene>
<dbReference type="InterPro" id="IPR008457">
    <property type="entry name" value="Cu-R_CopD_dom"/>
</dbReference>
<dbReference type="RefSeq" id="WP_275708047.1">
    <property type="nucleotide sequence ID" value="NZ_JAKLTN010000001.1"/>
</dbReference>
<evidence type="ECO:0000313" key="4">
    <source>
        <dbReference type="Proteomes" id="UP001165384"/>
    </source>
</evidence>
<dbReference type="Proteomes" id="UP001165384">
    <property type="component" value="Unassembled WGS sequence"/>
</dbReference>
<reference evidence="3" key="1">
    <citation type="submission" date="2022-01" db="EMBL/GenBank/DDBJ databases">
        <authorList>
            <person name="Jo J.-H."/>
            <person name="Im W.-T."/>
        </authorList>
    </citation>
    <scope>NUCLEOTIDE SEQUENCE</scope>
    <source>
        <strain evidence="3">XY25</strain>
    </source>
</reference>
<keyword evidence="4" id="KW-1185">Reference proteome</keyword>
<organism evidence="3 4">
    <name type="scientific">Dechloromonas hankyongensis</name>
    <dbReference type="NCBI Taxonomy" id="2908002"/>
    <lineage>
        <taxon>Bacteria</taxon>
        <taxon>Pseudomonadati</taxon>
        <taxon>Pseudomonadota</taxon>
        <taxon>Betaproteobacteria</taxon>
        <taxon>Rhodocyclales</taxon>
        <taxon>Azonexaceae</taxon>
        <taxon>Dechloromonas</taxon>
    </lineage>
</organism>
<evidence type="ECO:0000313" key="3">
    <source>
        <dbReference type="EMBL" id="MCG2576287.1"/>
    </source>
</evidence>
<proteinExistence type="predicted"/>
<keyword evidence="1" id="KW-0472">Membrane</keyword>
<keyword evidence="1" id="KW-0812">Transmembrane</keyword>
<protein>
    <submittedName>
        <fullName evidence="3">CopD family protein</fullName>
    </submittedName>
</protein>